<dbReference type="SUPFAM" id="SSF56801">
    <property type="entry name" value="Acetyl-CoA synthetase-like"/>
    <property type="match status" value="1"/>
</dbReference>
<dbReference type="Gene3D" id="3.30.300.30">
    <property type="match status" value="1"/>
</dbReference>
<dbReference type="InterPro" id="IPR042099">
    <property type="entry name" value="ANL_N_sf"/>
</dbReference>
<dbReference type="InterPro" id="IPR000873">
    <property type="entry name" value="AMP-dep_synth/lig_dom"/>
</dbReference>
<dbReference type="EMBL" id="JAUOEK010000142">
    <property type="protein sequence ID" value="MDO5971146.1"/>
    <property type="molecule type" value="Genomic_DNA"/>
</dbReference>
<dbReference type="PROSITE" id="PS00455">
    <property type="entry name" value="AMP_BINDING"/>
    <property type="match status" value="1"/>
</dbReference>
<evidence type="ECO:0000313" key="3">
    <source>
        <dbReference type="Proteomes" id="UP001176883"/>
    </source>
</evidence>
<feature type="domain" description="AMP-dependent synthetase/ligase" evidence="1">
    <location>
        <begin position="17"/>
        <end position="357"/>
    </location>
</feature>
<dbReference type="InterPro" id="IPR045851">
    <property type="entry name" value="AMP-bd_C_sf"/>
</dbReference>
<dbReference type="Proteomes" id="UP001176883">
    <property type="component" value="Unassembled WGS sequence"/>
</dbReference>
<accession>A0ABT8WDF9</accession>
<sequence>MNFLNKLQESFISNASKNALCINDIYYTYEALSDCVLNIRKIIQTQIPPEEKLIGLVANDDLETYATIFALWFESKAYIPINPTAPKDRNTEIFKLTKSVYVFDSKKKSLYSTDFTILSLLSNEEVSKNHTLKTISYTKSNTAYILFTSGSTGKPKGIPISFENLNALLSALGNDNEYSLNSSDRCLQMYDLTFDASLTAFMPAFLAGACSYTVPSDSIKYFYIFKLMQKYDLTVLKMVPSIIYYLRPYFSEINQPSVRYCVFGGGKLFEDIVKEWITCVPNSKIYNHYGPTECTVCSTYYTYVSGDSNKSHNGVLSIGKPLAGIDYIIINNEGNILENNEAGELCLSGEQLTKGYWKNEKLNNTLFFNTQLENGETKHFYKTGDICFREDGGNLMYVERKDFQVKIRGFRVELGEIEFHVKNIVTKENLTVIDVNSSDGNNEIALVIEGNAFDTSTLFDHLQVKLPNYMIPTQTHFLNQLPHNINGKLDRKKLRELITKK</sequence>
<protein>
    <submittedName>
        <fullName evidence="2">AMP-binding protein</fullName>
    </submittedName>
</protein>
<keyword evidence="3" id="KW-1185">Reference proteome</keyword>
<dbReference type="RefSeq" id="WP_303278850.1">
    <property type="nucleotide sequence ID" value="NZ_JAUOEK010000142.1"/>
</dbReference>
<evidence type="ECO:0000313" key="2">
    <source>
        <dbReference type="EMBL" id="MDO5971146.1"/>
    </source>
</evidence>
<reference evidence="2" key="1">
    <citation type="submission" date="2023-07" db="EMBL/GenBank/DDBJ databases">
        <title>Two novel species in the genus Flavivirga.</title>
        <authorList>
            <person name="Kwon K."/>
        </authorList>
    </citation>
    <scope>NUCLEOTIDE SEQUENCE</scope>
    <source>
        <strain evidence="2">KCTC 52353</strain>
    </source>
</reference>
<evidence type="ECO:0000259" key="1">
    <source>
        <dbReference type="Pfam" id="PF00501"/>
    </source>
</evidence>
<dbReference type="PANTHER" id="PTHR45527:SF1">
    <property type="entry name" value="FATTY ACID SYNTHASE"/>
    <property type="match status" value="1"/>
</dbReference>
<dbReference type="InterPro" id="IPR020845">
    <property type="entry name" value="AMP-binding_CS"/>
</dbReference>
<name>A0ABT8WDF9_9FLAO</name>
<comment type="caution">
    <text evidence="2">The sequence shown here is derived from an EMBL/GenBank/DDBJ whole genome shotgun (WGS) entry which is preliminary data.</text>
</comment>
<dbReference type="Pfam" id="PF00501">
    <property type="entry name" value="AMP-binding"/>
    <property type="match status" value="1"/>
</dbReference>
<dbReference type="Gene3D" id="3.40.50.12780">
    <property type="entry name" value="N-terminal domain of ligase-like"/>
    <property type="match status" value="1"/>
</dbReference>
<organism evidence="2 3">
    <name type="scientific">Flavivirga aquimarina</name>
    <dbReference type="NCBI Taxonomy" id="2027862"/>
    <lineage>
        <taxon>Bacteria</taxon>
        <taxon>Pseudomonadati</taxon>
        <taxon>Bacteroidota</taxon>
        <taxon>Flavobacteriia</taxon>
        <taxon>Flavobacteriales</taxon>
        <taxon>Flavobacteriaceae</taxon>
        <taxon>Flavivirga</taxon>
    </lineage>
</organism>
<gene>
    <name evidence="2" type="ORF">Q4Q35_15160</name>
</gene>
<proteinExistence type="predicted"/>
<dbReference type="PANTHER" id="PTHR45527">
    <property type="entry name" value="NONRIBOSOMAL PEPTIDE SYNTHETASE"/>
    <property type="match status" value="1"/>
</dbReference>